<dbReference type="AlphaFoldDB" id="A0A8H4M9I2"/>
<comment type="caution">
    <text evidence="1">The sequence shown here is derived from an EMBL/GenBank/DDBJ whole genome shotgun (WGS) entry which is preliminary data.</text>
</comment>
<gene>
    <name evidence="1" type="ORF">CNMCM6805_008654</name>
</gene>
<evidence type="ECO:0000313" key="2">
    <source>
        <dbReference type="Proteomes" id="UP000653565"/>
    </source>
</evidence>
<dbReference type="OrthoDB" id="2156052at2759"/>
<evidence type="ECO:0000313" key="1">
    <source>
        <dbReference type="EMBL" id="KAF4234422.1"/>
    </source>
</evidence>
<keyword evidence="2" id="KW-1185">Reference proteome</keyword>
<name>A0A8H4M9I2_9EURO</name>
<dbReference type="EMBL" id="JAAAPX010000069">
    <property type="protein sequence ID" value="KAF4234422.1"/>
    <property type="molecule type" value="Genomic_DNA"/>
</dbReference>
<organism evidence="1 2">
    <name type="scientific">Aspergillus fumigatiaffinis</name>
    <dbReference type="NCBI Taxonomy" id="340414"/>
    <lineage>
        <taxon>Eukaryota</taxon>
        <taxon>Fungi</taxon>
        <taxon>Dikarya</taxon>
        <taxon>Ascomycota</taxon>
        <taxon>Pezizomycotina</taxon>
        <taxon>Eurotiomycetes</taxon>
        <taxon>Eurotiomycetidae</taxon>
        <taxon>Eurotiales</taxon>
        <taxon>Aspergillaceae</taxon>
        <taxon>Aspergillus</taxon>
        <taxon>Aspergillus subgen. Fumigati</taxon>
    </lineage>
</organism>
<accession>A0A8H4M9I2</accession>
<reference evidence="1" key="2">
    <citation type="submission" date="2020-04" db="EMBL/GenBank/DDBJ databases">
        <authorList>
            <person name="Santos R.A.C."/>
            <person name="Steenwyk J.L."/>
            <person name="Rivero-Menendez O."/>
            <person name="Mead M.E."/>
            <person name="Silva L.P."/>
            <person name="Bastos R.W."/>
            <person name="Alastruey-Izquierdo A."/>
            <person name="Goldman G.H."/>
            <person name="Rokas A."/>
        </authorList>
    </citation>
    <scope>NUCLEOTIDE SEQUENCE</scope>
    <source>
        <strain evidence="1">CNM-CM6805</strain>
    </source>
</reference>
<reference evidence="1" key="1">
    <citation type="journal article" date="2020" name="bioRxiv">
        <title>Genomic and phenotypic heterogeneity of clinical isolates of the human pathogens Aspergillus fumigatus, Aspergillus lentulus and Aspergillus fumigatiaffinis.</title>
        <authorList>
            <person name="dos Santos R.A.C."/>
            <person name="Steenwyk J.L."/>
            <person name="Rivero-Menendez O."/>
            <person name="Mead M.E."/>
            <person name="Silva L.P."/>
            <person name="Bastos R.W."/>
            <person name="Alastruey-Izquierdo A."/>
            <person name="Goldman G.H."/>
            <person name="Rokas A."/>
        </authorList>
    </citation>
    <scope>NUCLEOTIDE SEQUENCE</scope>
    <source>
        <strain evidence="1">CNM-CM6805</strain>
    </source>
</reference>
<proteinExistence type="predicted"/>
<dbReference type="Proteomes" id="UP000653565">
    <property type="component" value="Unassembled WGS sequence"/>
</dbReference>
<protein>
    <submittedName>
        <fullName evidence="1">Uncharacterized protein</fullName>
    </submittedName>
</protein>
<sequence length="352" mass="39123">MVGGKLGLAHRFQKQICGAVAKALSVTELGLAFVDLQTTAHPHSDVLDIVLLALPRLNVLAVGVLKTYWTVELEEYPDPGRLPALSRLTTAESHHKVLYEVTWDGQPAVAKCWYDARFQSTYERLCQLKPEGFEFFASLRSQGKIAGSAVKALRRIGYLAVDSGTQMFYWPIQQKAGRTETPETRAVTMLDFELMQACDESTMSPERTEIVERDDFSSGRKARQAKRFETTMSGWLGRVVCDEGYAVTTIHMKSHQAVARLNGGSAASCSYYIDKNRGWDPRFDTPVLEKGGLLAAIEDGDPVLDWPLADDEVIESKLNMTLLLGHGTPIEGIQTVRAFPQRNLLMIAEARE</sequence>